<keyword evidence="2" id="KW-1185">Reference proteome</keyword>
<evidence type="ECO:0000313" key="2">
    <source>
        <dbReference type="Proteomes" id="UP001476583"/>
    </source>
</evidence>
<protein>
    <submittedName>
        <fullName evidence="1">Uncharacterized protein</fullName>
    </submittedName>
</protein>
<organism evidence="1 2">
    <name type="scientific">Ectopseudomonas mendocina</name>
    <name type="common">Pseudomonas mendocina</name>
    <dbReference type="NCBI Taxonomy" id="300"/>
    <lineage>
        <taxon>Bacteria</taxon>
        <taxon>Pseudomonadati</taxon>
        <taxon>Pseudomonadota</taxon>
        <taxon>Gammaproteobacteria</taxon>
        <taxon>Pseudomonadales</taxon>
        <taxon>Pseudomonadaceae</taxon>
        <taxon>Ectopseudomonas</taxon>
    </lineage>
</organism>
<accession>A0ABZ2RLV7</accession>
<sequence length="186" mass="20919">MNINDLIDQLQPDFPGCPRATLRDMLRWAQRELCSEGNVWVHSDGLAVVAAQSDSPAIEIPPGADVLRIFWLRDAGRELAPGDAFWQPTASTVEFRHPPTSDELDGALVCQPILGRDMPAELLGRWSEVLIHGAKYRLFSMPQPWRDLALSDFHNRYFVAAQADARHLALTGHQQGNLRMQVPRFL</sequence>
<proteinExistence type="predicted"/>
<gene>
    <name evidence="1" type="ORF">WG219_10025</name>
</gene>
<reference evidence="1 2" key="1">
    <citation type="submission" date="2024-03" db="EMBL/GenBank/DDBJ databases">
        <title>Complete genome of BD2.</title>
        <authorList>
            <person name="Cao G."/>
        </authorList>
    </citation>
    <scope>NUCLEOTIDE SEQUENCE [LARGE SCALE GENOMIC DNA]</scope>
    <source>
        <strain evidence="1 2">BD2</strain>
    </source>
</reference>
<dbReference type="EMBL" id="CP148074">
    <property type="protein sequence ID" value="WXL27758.1"/>
    <property type="molecule type" value="Genomic_DNA"/>
</dbReference>
<evidence type="ECO:0000313" key="1">
    <source>
        <dbReference type="EMBL" id="WXL27758.1"/>
    </source>
</evidence>
<dbReference type="Proteomes" id="UP001476583">
    <property type="component" value="Chromosome"/>
</dbReference>
<name>A0ABZ2RLV7_ECTME</name>